<dbReference type="WBParaSite" id="Hba_11191">
    <property type="protein sequence ID" value="Hba_11191"/>
    <property type="gene ID" value="Hba_11191"/>
</dbReference>
<proteinExistence type="predicted"/>
<protein>
    <submittedName>
        <fullName evidence="2">Conserved domain protein</fullName>
    </submittedName>
</protein>
<dbReference type="AlphaFoldDB" id="A0A1I7X1C1"/>
<evidence type="ECO:0000313" key="2">
    <source>
        <dbReference type="WBParaSite" id="Hba_11191"/>
    </source>
</evidence>
<name>A0A1I7X1C1_HETBA</name>
<sequence>MLTSDEGEDAPFIVESATNLSQIFKNEVDEGFLQYFNSGQNYTFIFIK</sequence>
<evidence type="ECO:0000313" key="1">
    <source>
        <dbReference type="Proteomes" id="UP000095283"/>
    </source>
</evidence>
<reference evidence="2" key="1">
    <citation type="submission" date="2016-11" db="UniProtKB">
        <authorList>
            <consortium name="WormBaseParasite"/>
        </authorList>
    </citation>
    <scope>IDENTIFICATION</scope>
</reference>
<keyword evidence="1" id="KW-1185">Reference proteome</keyword>
<accession>A0A1I7X1C1</accession>
<organism evidence="1 2">
    <name type="scientific">Heterorhabditis bacteriophora</name>
    <name type="common">Entomopathogenic nematode worm</name>
    <dbReference type="NCBI Taxonomy" id="37862"/>
    <lineage>
        <taxon>Eukaryota</taxon>
        <taxon>Metazoa</taxon>
        <taxon>Ecdysozoa</taxon>
        <taxon>Nematoda</taxon>
        <taxon>Chromadorea</taxon>
        <taxon>Rhabditida</taxon>
        <taxon>Rhabditina</taxon>
        <taxon>Rhabditomorpha</taxon>
        <taxon>Strongyloidea</taxon>
        <taxon>Heterorhabditidae</taxon>
        <taxon>Heterorhabditis</taxon>
    </lineage>
</organism>
<dbReference type="Proteomes" id="UP000095283">
    <property type="component" value="Unplaced"/>
</dbReference>